<evidence type="ECO:0000256" key="2">
    <source>
        <dbReference type="ARBA" id="ARBA00023004"/>
    </source>
</evidence>
<evidence type="ECO:0000259" key="4">
    <source>
        <dbReference type="Pfam" id="PF03781"/>
    </source>
</evidence>
<accession>A0ABV7ET00</accession>
<dbReference type="Pfam" id="PF03781">
    <property type="entry name" value="FGE-sulfatase"/>
    <property type="match status" value="2"/>
</dbReference>
<sequence>MTANAPTRLAQLRAASLAMLDGLSGDELIAQSHVELSPMLWHVGHVFFVETYWIAERVFGDTTITEPWRDLYFPEICPKQNRGARLPDAAALRDWADRVSASNDAYWQRASTHPLLADGYLAAFVRQHYAQHLETMRHAQAQLCNTRRDGATTASALTARAPVTTRVRVDAQSVTLGTPGIEAYDNEQPPCTVDVAAFELSTHCVSNDEWLGFIEAGGYDDTRFWDDAGWQWRATHAVEHPQHWRALDSRRWHVPSDDDDLPVGCQPVHGIGWYEARAFARYAGARLPREVEWETAARGNRLANAYQVWEWCDDAFYPYPGFRAFPYDGYSMPWFDSAHFIARGGSRHTEPDIRRPGFRNFYPPTHRHVFAGLRLAW</sequence>
<dbReference type="Gene3D" id="1.20.120.450">
    <property type="entry name" value="dinb family like domain"/>
    <property type="match status" value="1"/>
</dbReference>
<dbReference type="InterPro" id="IPR042095">
    <property type="entry name" value="SUMF_sf"/>
</dbReference>
<dbReference type="Proteomes" id="UP001595462">
    <property type="component" value="Unassembled WGS sequence"/>
</dbReference>
<comment type="caution">
    <text evidence="6">The sequence shown here is derived from an EMBL/GenBank/DDBJ whole genome shotgun (WGS) entry which is preliminary data.</text>
</comment>
<dbReference type="InterPro" id="IPR024775">
    <property type="entry name" value="DinB-like"/>
</dbReference>
<dbReference type="InterPro" id="IPR005532">
    <property type="entry name" value="SUMF_dom"/>
</dbReference>
<dbReference type="PANTHER" id="PTHR23150:SF36">
    <property type="entry name" value="HERCYNINE OXYGENASE"/>
    <property type="match status" value="1"/>
</dbReference>
<protein>
    <submittedName>
        <fullName evidence="6">SUMF1/EgtB/PvdO family nonheme iron enzyme</fullName>
    </submittedName>
</protein>
<dbReference type="PANTHER" id="PTHR23150">
    <property type="entry name" value="SULFATASE MODIFYING FACTOR 1, 2"/>
    <property type="match status" value="1"/>
</dbReference>
<dbReference type="InterPro" id="IPR051043">
    <property type="entry name" value="Sulfatase_Mod_Factor_Kinase"/>
</dbReference>
<dbReference type="InterPro" id="IPR034660">
    <property type="entry name" value="DinB/YfiT-like"/>
</dbReference>
<dbReference type="Gene3D" id="3.90.1580.10">
    <property type="entry name" value="paralog of FGE (formylglycine-generating enzyme)"/>
    <property type="match status" value="2"/>
</dbReference>
<evidence type="ECO:0000259" key="5">
    <source>
        <dbReference type="Pfam" id="PF12867"/>
    </source>
</evidence>
<dbReference type="SUPFAM" id="SSF56436">
    <property type="entry name" value="C-type lectin-like"/>
    <property type="match status" value="1"/>
</dbReference>
<dbReference type="EMBL" id="JBHRSS010000008">
    <property type="protein sequence ID" value="MFC3105829.1"/>
    <property type="molecule type" value="Genomic_DNA"/>
</dbReference>
<dbReference type="Pfam" id="PF12867">
    <property type="entry name" value="DinB_2"/>
    <property type="match status" value="1"/>
</dbReference>
<dbReference type="InterPro" id="IPR016187">
    <property type="entry name" value="CTDL_fold"/>
</dbReference>
<keyword evidence="7" id="KW-1185">Reference proteome</keyword>
<organism evidence="6 7">
    <name type="scientific">Salinisphaera aquimarina</name>
    <dbReference type="NCBI Taxonomy" id="2094031"/>
    <lineage>
        <taxon>Bacteria</taxon>
        <taxon>Pseudomonadati</taxon>
        <taxon>Pseudomonadota</taxon>
        <taxon>Gammaproteobacteria</taxon>
        <taxon>Salinisphaerales</taxon>
        <taxon>Salinisphaeraceae</taxon>
        <taxon>Salinisphaera</taxon>
    </lineage>
</organism>
<dbReference type="RefSeq" id="WP_380691363.1">
    <property type="nucleotide sequence ID" value="NZ_JBHRSS010000008.1"/>
</dbReference>
<evidence type="ECO:0000256" key="3">
    <source>
        <dbReference type="ARBA" id="ARBA00037882"/>
    </source>
</evidence>
<name>A0ABV7ET00_9GAMM</name>
<evidence type="ECO:0000256" key="1">
    <source>
        <dbReference type="ARBA" id="ARBA00023002"/>
    </source>
</evidence>
<keyword evidence="1" id="KW-0560">Oxidoreductase</keyword>
<feature type="domain" description="Sulfatase-modifying factor enzyme-like" evidence="4">
    <location>
        <begin position="308"/>
        <end position="377"/>
    </location>
</feature>
<dbReference type="SUPFAM" id="SSF109854">
    <property type="entry name" value="DinB/YfiT-like putative metalloenzymes"/>
    <property type="match status" value="1"/>
</dbReference>
<keyword evidence="2" id="KW-0408">Iron</keyword>
<gene>
    <name evidence="6" type="ORF">ACFOSU_18320</name>
</gene>
<feature type="domain" description="DinB-like" evidence="5">
    <location>
        <begin position="9"/>
        <end position="136"/>
    </location>
</feature>
<feature type="domain" description="Sulfatase-modifying factor enzyme-like" evidence="4">
    <location>
        <begin position="164"/>
        <end position="306"/>
    </location>
</feature>
<reference evidence="7" key="1">
    <citation type="journal article" date="2019" name="Int. J. Syst. Evol. Microbiol.">
        <title>The Global Catalogue of Microorganisms (GCM) 10K type strain sequencing project: providing services to taxonomists for standard genome sequencing and annotation.</title>
        <authorList>
            <consortium name="The Broad Institute Genomics Platform"/>
            <consortium name="The Broad Institute Genome Sequencing Center for Infectious Disease"/>
            <person name="Wu L."/>
            <person name="Ma J."/>
        </authorList>
    </citation>
    <scope>NUCLEOTIDE SEQUENCE [LARGE SCALE GENOMIC DNA]</scope>
    <source>
        <strain evidence="7">KCTC 52640</strain>
    </source>
</reference>
<comment type="pathway">
    <text evidence="3">Amino-acid biosynthesis; ergothioneine biosynthesis.</text>
</comment>
<evidence type="ECO:0000313" key="6">
    <source>
        <dbReference type="EMBL" id="MFC3105829.1"/>
    </source>
</evidence>
<evidence type="ECO:0000313" key="7">
    <source>
        <dbReference type="Proteomes" id="UP001595462"/>
    </source>
</evidence>
<proteinExistence type="predicted"/>